<comment type="caution">
    <text evidence="2">The sequence shown here is derived from an EMBL/GenBank/DDBJ whole genome shotgun (WGS) entry which is preliminary data.</text>
</comment>
<dbReference type="PROSITE" id="PS51410">
    <property type="entry name" value="BH4_AAA_HYDROXYL_2"/>
    <property type="match status" value="1"/>
</dbReference>
<organism evidence="2 3">
    <name type="scientific">Streblomastix strix</name>
    <dbReference type="NCBI Taxonomy" id="222440"/>
    <lineage>
        <taxon>Eukaryota</taxon>
        <taxon>Metamonada</taxon>
        <taxon>Preaxostyla</taxon>
        <taxon>Oxymonadida</taxon>
        <taxon>Streblomastigidae</taxon>
        <taxon>Streblomastix</taxon>
    </lineage>
</organism>
<proteinExistence type="predicted"/>
<dbReference type="InterPro" id="IPR019774">
    <property type="entry name" value="Aromatic-AA_hydroxylase_C"/>
</dbReference>
<dbReference type="Proteomes" id="UP000324800">
    <property type="component" value="Unassembled WGS sequence"/>
</dbReference>
<sequence>WIQVMEGLGQEVAERLKSVYGIDLQ</sequence>
<dbReference type="EMBL" id="SNRW01020502">
    <property type="protein sequence ID" value="KAA6365390.1"/>
    <property type="molecule type" value="Genomic_DNA"/>
</dbReference>
<evidence type="ECO:0000259" key="1">
    <source>
        <dbReference type="PROSITE" id="PS51410"/>
    </source>
</evidence>
<gene>
    <name evidence="2" type="ORF">EZS28_039083</name>
</gene>
<dbReference type="GO" id="GO:0016714">
    <property type="term" value="F:oxidoreductase activity, acting on paired donors, with incorporation or reduction of molecular oxygen, reduced pteridine as one donor, and incorporation of one atom of oxygen"/>
    <property type="evidence" value="ECO:0007669"/>
    <property type="project" value="InterPro"/>
</dbReference>
<accession>A0A5J4U5D3</accession>
<protein>
    <recommendedName>
        <fullName evidence="1">Biopterin-dependent aromatic amino acid hydroxylase family profile domain-containing protein</fullName>
    </recommendedName>
</protein>
<feature type="non-terminal residue" evidence="2">
    <location>
        <position position="1"/>
    </location>
</feature>
<evidence type="ECO:0000313" key="2">
    <source>
        <dbReference type="EMBL" id="KAA6365390.1"/>
    </source>
</evidence>
<dbReference type="AlphaFoldDB" id="A0A5J4U5D3"/>
<feature type="domain" description="Biopterin-dependent aromatic amino acid hydroxylase family profile" evidence="1">
    <location>
        <begin position="1"/>
        <end position="25"/>
    </location>
</feature>
<evidence type="ECO:0000313" key="3">
    <source>
        <dbReference type="Proteomes" id="UP000324800"/>
    </source>
</evidence>
<reference evidence="2 3" key="1">
    <citation type="submission" date="2019-03" db="EMBL/GenBank/DDBJ databases">
        <title>Single cell metagenomics reveals metabolic interactions within the superorganism composed of flagellate Streblomastix strix and complex community of Bacteroidetes bacteria on its surface.</title>
        <authorList>
            <person name="Treitli S.C."/>
            <person name="Kolisko M."/>
            <person name="Husnik F."/>
            <person name="Keeling P."/>
            <person name="Hampl V."/>
        </authorList>
    </citation>
    <scope>NUCLEOTIDE SEQUENCE [LARGE SCALE GENOMIC DNA]</scope>
    <source>
        <strain evidence="2">ST1C</strain>
    </source>
</reference>
<name>A0A5J4U5D3_9EUKA</name>